<accession>A0AAW1P030</accession>
<dbReference type="SUPFAM" id="SSF52540">
    <property type="entry name" value="P-loop containing nucleoside triphosphate hydrolases"/>
    <property type="match status" value="1"/>
</dbReference>
<dbReference type="PANTHER" id="PTHR18884">
    <property type="entry name" value="SEPTIN"/>
    <property type="match status" value="1"/>
</dbReference>
<gene>
    <name evidence="2" type="ORF">WJX73_010937</name>
</gene>
<evidence type="ECO:0000313" key="2">
    <source>
        <dbReference type="EMBL" id="KAK9800363.1"/>
    </source>
</evidence>
<dbReference type="GO" id="GO:0005525">
    <property type="term" value="F:GTP binding"/>
    <property type="evidence" value="ECO:0007669"/>
    <property type="project" value="InterPro"/>
</dbReference>
<organism evidence="2 3">
    <name type="scientific">Symbiochloris irregularis</name>
    <dbReference type="NCBI Taxonomy" id="706552"/>
    <lineage>
        <taxon>Eukaryota</taxon>
        <taxon>Viridiplantae</taxon>
        <taxon>Chlorophyta</taxon>
        <taxon>core chlorophytes</taxon>
        <taxon>Trebouxiophyceae</taxon>
        <taxon>Trebouxiales</taxon>
        <taxon>Trebouxiaceae</taxon>
        <taxon>Symbiochloris</taxon>
    </lineage>
</organism>
<dbReference type="Pfam" id="PF00735">
    <property type="entry name" value="Septin"/>
    <property type="match status" value="1"/>
</dbReference>
<dbReference type="AlphaFoldDB" id="A0AAW1P030"/>
<dbReference type="PROSITE" id="PS51719">
    <property type="entry name" value="G_SEPTIN"/>
    <property type="match status" value="1"/>
</dbReference>
<evidence type="ECO:0000313" key="3">
    <source>
        <dbReference type="Proteomes" id="UP001465755"/>
    </source>
</evidence>
<sequence>MPHEHRFLHVNALVVGESGLGKTTFTMNLHQDFQGPDFKLWPHDGAETSMASFKADPDSLCMHLPKAVATESGDWVMWHMQDTPGHGNIDDTEHMNMIINHIRSKKYLQYEMERQLLQGMEPQGNRLCEARDDHLYDVAFYFIPPHRFKPADLEYIRRLSQEVTVVLVCAKADCMTMDERRDFQMGIRDRMINSMLHDLMLNRPCHDLWRCLLACAAAMMFSHLCHACVN</sequence>
<protein>
    <recommendedName>
        <fullName evidence="1">Septin-type G domain-containing protein</fullName>
    </recommendedName>
</protein>
<comment type="caution">
    <text evidence="2">The sequence shown here is derived from an EMBL/GenBank/DDBJ whole genome shotgun (WGS) entry which is preliminary data.</text>
</comment>
<feature type="domain" description="Septin-type G" evidence="1">
    <location>
        <begin position="6"/>
        <end position="230"/>
    </location>
</feature>
<dbReference type="Proteomes" id="UP001465755">
    <property type="component" value="Unassembled WGS sequence"/>
</dbReference>
<evidence type="ECO:0000259" key="1">
    <source>
        <dbReference type="PROSITE" id="PS51719"/>
    </source>
</evidence>
<dbReference type="Gene3D" id="3.40.50.300">
    <property type="entry name" value="P-loop containing nucleotide triphosphate hydrolases"/>
    <property type="match status" value="1"/>
</dbReference>
<proteinExistence type="predicted"/>
<name>A0AAW1P030_9CHLO</name>
<reference evidence="2 3" key="1">
    <citation type="journal article" date="2024" name="Nat. Commun.">
        <title>Phylogenomics reveals the evolutionary origins of lichenization in chlorophyte algae.</title>
        <authorList>
            <person name="Puginier C."/>
            <person name="Libourel C."/>
            <person name="Otte J."/>
            <person name="Skaloud P."/>
            <person name="Haon M."/>
            <person name="Grisel S."/>
            <person name="Petersen M."/>
            <person name="Berrin J.G."/>
            <person name="Delaux P.M."/>
            <person name="Dal Grande F."/>
            <person name="Keller J."/>
        </authorList>
    </citation>
    <scope>NUCLEOTIDE SEQUENCE [LARGE SCALE GENOMIC DNA]</scope>
    <source>
        <strain evidence="2 3">SAG 2036</strain>
    </source>
</reference>
<keyword evidence="3" id="KW-1185">Reference proteome</keyword>
<dbReference type="InterPro" id="IPR027417">
    <property type="entry name" value="P-loop_NTPase"/>
</dbReference>
<dbReference type="EMBL" id="JALJOQ010000082">
    <property type="protein sequence ID" value="KAK9800363.1"/>
    <property type="molecule type" value="Genomic_DNA"/>
</dbReference>
<dbReference type="InterPro" id="IPR030379">
    <property type="entry name" value="G_SEPTIN_dom"/>
</dbReference>